<comment type="caution">
    <text evidence="2">The sequence shown here is derived from an EMBL/GenBank/DDBJ whole genome shotgun (WGS) entry which is preliminary data.</text>
</comment>
<dbReference type="EMBL" id="JBHRXI010000003">
    <property type="protein sequence ID" value="MFC3613007.1"/>
    <property type="molecule type" value="Genomic_DNA"/>
</dbReference>
<sequence>MKTFTATFGLIAFATMPALAQMDHGSMDHSNMPMSDEQMEGAVHTKAIVNSIGDGTANVSHDPIPEIGWPAMTMDLPLLENAEMMDDIEAGSEVTLMLMKDADGMYAIGAMMPN</sequence>
<evidence type="ECO:0000256" key="1">
    <source>
        <dbReference type="SAM" id="SignalP"/>
    </source>
</evidence>
<feature type="chain" id="PRO_5045376920" evidence="1">
    <location>
        <begin position="21"/>
        <end position="114"/>
    </location>
</feature>
<reference evidence="3" key="1">
    <citation type="journal article" date="2019" name="Int. J. Syst. Evol. Microbiol.">
        <title>The Global Catalogue of Microorganisms (GCM) 10K type strain sequencing project: providing services to taxonomists for standard genome sequencing and annotation.</title>
        <authorList>
            <consortium name="The Broad Institute Genomics Platform"/>
            <consortium name="The Broad Institute Genome Sequencing Center for Infectious Disease"/>
            <person name="Wu L."/>
            <person name="Ma J."/>
        </authorList>
    </citation>
    <scope>NUCLEOTIDE SEQUENCE [LARGE SCALE GENOMIC DNA]</scope>
    <source>
        <strain evidence="3">KCTC 42911</strain>
    </source>
</reference>
<keyword evidence="1" id="KW-0732">Signal</keyword>
<keyword evidence="3" id="KW-1185">Reference proteome</keyword>
<dbReference type="InterPro" id="IPR021647">
    <property type="entry name" value="CusF_Ec"/>
</dbReference>
<dbReference type="Proteomes" id="UP001595629">
    <property type="component" value="Unassembled WGS sequence"/>
</dbReference>
<name>A0ABV7TDY8_9RHOB</name>
<dbReference type="Gene3D" id="2.40.50.320">
    <property type="entry name" value="Copper binding periplasmic protein CusF"/>
    <property type="match status" value="1"/>
</dbReference>
<proteinExistence type="predicted"/>
<dbReference type="Pfam" id="PF11604">
    <property type="entry name" value="CusF_Ec"/>
    <property type="match status" value="1"/>
</dbReference>
<gene>
    <name evidence="2" type="ORF">ACFORG_04480</name>
</gene>
<evidence type="ECO:0000313" key="2">
    <source>
        <dbReference type="EMBL" id="MFC3613007.1"/>
    </source>
</evidence>
<evidence type="ECO:0000313" key="3">
    <source>
        <dbReference type="Proteomes" id="UP001595629"/>
    </source>
</evidence>
<dbReference type="RefSeq" id="WP_386734180.1">
    <property type="nucleotide sequence ID" value="NZ_JBHRXI010000003.1"/>
</dbReference>
<protein>
    <submittedName>
        <fullName evidence="2">Copper-binding protein</fullName>
    </submittedName>
</protein>
<dbReference type="InterPro" id="IPR042230">
    <property type="entry name" value="CusF_sf"/>
</dbReference>
<organism evidence="2 3">
    <name type="scientific">Lutimaribacter marinistellae</name>
    <dbReference type="NCBI Taxonomy" id="1820329"/>
    <lineage>
        <taxon>Bacteria</taxon>
        <taxon>Pseudomonadati</taxon>
        <taxon>Pseudomonadota</taxon>
        <taxon>Alphaproteobacteria</taxon>
        <taxon>Rhodobacterales</taxon>
        <taxon>Roseobacteraceae</taxon>
        <taxon>Lutimaribacter</taxon>
    </lineage>
</organism>
<accession>A0ABV7TDY8</accession>
<feature type="signal peptide" evidence="1">
    <location>
        <begin position="1"/>
        <end position="20"/>
    </location>
</feature>